<dbReference type="CDD" id="cd00788">
    <property type="entry name" value="KU70"/>
    <property type="match status" value="1"/>
</dbReference>
<evidence type="ECO:0000256" key="12">
    <source>
        <dbReference type="ARBA" id="ARBA00022895"/>
    </source>
</evidence>
<dbReference type="GO" id="GO:0003678">
    <property type="term" value="F:DNA helicase activity"/>
    <property type="evidence" value="ECO:0007669"/>
    <property type="project" value="UniProtKB-EC"/>
</dbReference>
<dbReference type="GO" id="GO:0006310">
    <property type="term" value="P:DNA recombination"/>
    <property type="evidence" value="ECO:0007669"/>
    <property type="project" value="UniProtKB-KW"/>
</dbReference>
<evidence type="ECO:0000256" key="2">
    <source>
        <dbReference type="ARBA" id="ARBA00004574"/>
    </source>
</evidence>
<comment type="function">
    <text evidence="17">Single-stranded DNA-dependent ATP-dependent helicase. Involved in non-homologous end joining (NHEJ) DNA double strand break repair. DNA-binding is sequence-independent but has a high affinity to nicks in double-stranded DNA and to the ends of duplex DNA. Binds to naturally occurring chromosomal ends, and therefore provides chromosomal end protection. Required also for telomere recombination to repair telomeric ends in the absence of telomerase. KU70, of the KU70/KU80 heterodimer, binds to the stem loop of TLC1, the RNA component of telomerase. Involved in telomere maintenance. Interacts with telomeric repeats and subtelomeric sequences thereby controlling telomere length and protecting against subtelomeric rearrangement. Maintains telomeric chromatin, which is involved in silencing the expression of genes located at the telomere. Required for mating-type switching.</text>
</comment>
<dbReference type="Gene3D" id="3.40.50.410">
    <property type="entry name" value="von Willebrand factor, type A domain"/>
    <property type="match status" value="1"/>
</dbReference>
<dbReference type="InterPro" id="IPR006164">
    <property type="entry name" value="DNA_bd_Ku70/Ku80"/>
</dbReference>
<dbReference type="OrthoDB" id="3249161at2759"/>
<evidence type="ECO:0000256" key="7">
    <source>
        <dbReference type="ARBA" id="ARBA00022741"/>
    </source>
</evidence>
<dbReference type="Pfam" id="PF03730">
    <property type="entry name" value="Ku_C"/>
    <property type="match status" value="1"/>
</dbReference>
<dbReference type="InterPro" id="IPR027388">
    <property type="entry name" value="Ku70_bridge/pillars_dom_sf"/>
</dbReference>
<keyword evidence="12" id="KW-0779">Telomere</keyword>
<evidence type="ECO:0000256" key="15">
    <source>
        <dbReference type="ARBA" id="ARBA00023204"/>
    </source>
</evidence>
<dbReference type="InterPro" id="IPR005161">
    <property type="entry name" value="Ku_N"/>
</dbReference>
<dbReference type="PANTHER" id="PTHR12604:SF2">
    <property type="entry name" value="X-RAY REPAIR CROSS-COMPLEMENTING PROTEIN 6"/>
    <property type="match status" value="1"/>
</dbReference>
<keyword evidence="7" id="KW-0547">Nucleotide-binding</keyword>
<dbReference type="GO" id="GO:0042162">
    <property type="term" value="F:telomeric DNA binding"/>
    <property type="evidence" value="ECO:0007669"/>
    <property type="project" value="InterPro"/>
</dbReference>
<comment type="subcellular location">
    <subcellularLocation>
        <location evidence="2">Chromosome</location>
        <location evidence="2">Telomere</location>
    </subcellularLocation>
    <subcellularLocation>
        <location evidence="1">Nucleus</location>
    </subcellularLocation>
</comment>
<evidence type="ECO:0000313" key="23">
    <source>
        <dbReference type="Proteomes" id="UP000256328"/>
    </source>
</evidence>
<evidence type="ECO:0000256" key="16">
    <source>
        <dbReference type="ARBA" id="ARBA00023242"/>
    </source>
</evidence>
<dbReference type="GO" id="GO:0043564">
    <property type="term" value="C:Ku70:Ku80 complex"/>
    <property type="evidence" value="ECO:0007669"/>
    <property type="project" value="InterPro"/>
</dbReference>
<evidence type="ECO:0000259" key="21">
    <source>
        <dbReference type="PROSITE" id="PS50800"/>
    </source>
</evidence>
<dbReference type="AlphaFoldDB" id="A0A3D8QRI7"/>
<dbReference type="SMART" id="SM00513">
    <property type="entry name" value="SAP"/>
    <property type="match status" value="1"/>
</dbReference>
<keyword evidence="14" id="KW-0233">DNA recombination</keyword>
<feature type="domain" description="SAP" evidence="21">
    <location>
        <begin position="613"/>
        <end position="647"/>
    </location>
</feature>
<evidence type="ECO:0000256" key="4">
    <source>
        <dbReference type="ARBA" id="ARBA00012551"/>
    </source>
</evidence>
<dbReference type="InterPro" id="IPR047087">
    <property type="entry name" value="KU70_core_dom"/>
</dbReference>
<dbReference type="SUPFAM" id="SSF100939">
    <property type="entry name" value="SPOC domain-like"/>
    <property type="match status" value="1"/>
</dbReference>
<keyword evidence="10" id="KW-0347">Helicase</keyword>
<evidence type="ECO:0000256" key="13">
    <source>
        <dbReference type="ARBA" id="ARBA00023125"/>
    </source>
</evidence>
<evidence type="ECO:0000256" key="6">
    <source>
        <dbReference type="ARBA" id="ARBA00022454"/>
    </source>
</evidence>
<evidence type="ECO:0000256" key="20">
    <source>
        <dbReference type="SAM" id="MobiDB-lite"/>
    </source>
</evidence>
<dbReference type="FunFam" id="1.10.1600.10:FF:000004">
    <property type="entry name" value="ATP-dependent DNA helicase II subunit 1"/>
    <property type="match status" value="1"/>
</dbReference>
<dbReference type="EC" id="3.6.4.12" evidence="4"/>
<evidence type="ECO:0000256" key="1">
    <source>
        <dbReference type="ARBA" id="ARBA00004123"/>
    </source>
</evidence>
<dbReference type="FunFam" id="3.40.50.410:FF:000071">
    <property type="entry name" value="ATP-dependent DNA helicase II subunit 1"/>
    <property type="match status" value="1"/>
</dbReference>
<dbReference type="Pfam" id="PF02037">
    <property type="entry name" value="SAP"/>
    <property type="match status" value="1"/>
</dbReference>
<keyword evidence="8" id="KW-0227">DNA damage</keyword>
<dbReference type="PANTHER" id="PTHR12604">
    <property type="entry name" value="KU AUTOANTIGEN DNA HELICASE"/>
    <property type="match status" value="1"/>
</dbReference>
<evidence type="ECO:0000256" key="8">
    <source>
        <dbReference type="ARBA" id="ARBA00022763"/>
    </source>
</evidence>
<dbReference type="InterPro" id="IPR036465">
    <property type="entry name" value="vWFA_dom_sf"/>
</dbReference>
<feature type="region of interest" description="Disordered" evidence="20">
    <location>
        <begin position="564"/>
        <end position="586"/>
    </location>
</feature>
<dbReference type="SUPFAM" id="SSF68906">
    <property type="entry name" value="SAP domain"/>
    <property type="match status" value="1"/>
</dbReference>
<dbReference type="Gene3D" id="1.10.720.30">
    <property type="entry name" value="SAP domain"/>
    <property type="match status" value="1"/>
</dbReference>
<dbReference type="SUPFAM" id="SSF53300">
    <property type="entry name" value="vWA-like"/>
    <property type="match status" value="1"/>
</dbReference>
<dbReference type="GO" id="GO:0003684">
    <property type="term" value="F:damaged DNA binding"/>
    <property type="evidence" value="ECO:0007669"/>
    <property type="project" value="InterPro"/>
</dbReference>
<evidence type="ECO:0000256" key="19">
    <source>
        <dbReference type="ARBA" id="ARBA00047995"/>
    </source>
</evidence>
<keyword evidence="6" id="KW-0158">Chromosome</keyword>
<dbReference type="GO" id="GO:0005524">
    <property type="term" value="F:ATP binding"/>
    <property type="evidence" value="ECO:0007669"/>
    <property type="project" value="UniProtKB-KW"/>
</dbReference>
<dbReference type="SMART" id="SM00559">
    <property type="entry name" value="Ku78"/>
    <property type="match status" value="1"/>
</dbReference>
<organism evidence="22 23">
    <name type="scientific">Coleophoma crateriformis</name>
    <dbReference type="NCBI Taxonomy" id="565419"/>
    <lineage>
        <taxon>Eukaryota</taxon>
        <taxon>Fungi</taxon>
        <taxon>Dikarya</taxon>
        <taxon>Ascomycota</taxon>
        <taxon>Pezizomycotina</taxon>
        <taxon>Leotiomycetes</taxon>
        <taxon>Helotiales</taxon>
        <taxon>Dermateaceae</taxon>
        <taxon>Coleophoma</taxon>
    </lineage>
</organism>
<dbReference type="Proteomes" id="UP000256328">
    <property type="component" value="Unassembled WGS sequence"/>
</dbReference>
<keyword evidence="13" id="KW-0238">DNA-binding</keyword>
<evidence type="ECO:0000256" key="18">
    <source>
        <dbReference type="ARBA" id="ARBA00031811"/>
    </source>
</evidence>
<dbReference type="NCBIfam" id="TIGR00578">
    <property type="entry name" value="ku70"/>
    <property type="match status" value="1"/>
</dbReference>
<dbReference type="GO" id="GO:0000781">
    <property type="term" value="C:chromosome, telomeric region"/>
    <property type="evidence" value="ECO:0007669"/>
    <property type="project" value="UniProtKB-SubCell"/>
</dbReference>
<dbReference type="InterPro" id="IPR016194">
    <property type="entry name" value="SPOC-like_C_dom_sf"/>
</dbReference>
<dbReference type="CDD" id="cd01458">
    <property type="entry name" value="vWA_ku"/>
    <property type="match status" value="1"/>
</dbReference>
<comment type="catalytic activity">
    <reaction evidence="19">
        <text>ATP + H2O = ADP + phosphate + H(+)</text>
        <dbReference type="Rhea" id="RHEA:13065"/>
        <dbReference type="ChEBI" id="CHEBI:15377"/>
        <dbReference type="ChEBI" id="CHEBI:15378"/>
        <dbReference type="ChEBI" id="CHEBI:30616"/>
        <dbReference type="ChEBI" id="CHEBI:43474"/>
        <dbReference type="ChEBI" id="CHEBI:456216"/>
        <dbReference type="EC" id="3.6.4.12"/>
    </reaction>
</comment>
<keyword evidence="15" id="KW-0234">DNA repair</keyword>
<dbReference type="InterPro" id="IPR005160">
    <property type="entry name" value="Ku_C"/>
</dbReference>
<dbReference type="Pfam" id="PF03731">
    <property type="entry name" value="Ku_N"/>
    <property type="match status" value="1"/>
</dbReference>
<feature type="region of interest" description="Disordered" evidence="20">
    <location>
        <begin position="1"/>
        <end position="26"/>
    </location>
</feature>
<evidence type="ECO:0000256" key="3">
    <source>
        <dbReference type="ARBA" id="ARBA00005240"/>
    </source>
</evidence>
<sequence length="651" mass="73040">MAENESWRRDSEEDEDDDERDESYYGSQKNAVIFAIEVSPSMLASPPPSDDKKADTDSPAIAALKCAYQLMQQRIISNPKDMMGVLLFGTEKSKFQDEANTSGVISYPHCYLLNDLDVPSAEDVKALRNLLEDDNNSEEVLQPSEEKATMANMLFCANQIFTTRAPNFGSRKLLIITDNDDPHPNDKDASQSAAVRAKDLYDLGVIIELFPISRPDHEFDLIKFYDDIRYRDPEQTDIDALGMTGHQDHKAGGKDGISLLNSLLSDINAKQVAKRALFSNMPFEIGPGFKISVKGYNILQKQAPARSTYIYVDGEQAQIAVGETTKQDENTQKTVEKVEIKKAYKFGNEQVLFTPEEQKQMKDFGPPGIRILGFKPQSMLPNWASMKKATFIFPSEDGYVGSTRVFSALWQKLLKDKKMGIAWFIARSNATPVLVAILPSSEKMDSNTNQQVIPQGLWLYQLPFVDDLRQPPEILKPLVSPDNLIDAMRKIVQQLQLPKAEYDPSKYPNPALQWHYKILQAMALEEEIPSIPEDKTIPKYRQIDKRAGEYALLWMGALELASRSGPTRKREAMDENSGSAAPKKRIKVEPKDETSLFDMSLKTLRGVVEGETLSKHTVAELKALCTAKGLASTGKKADLVDRIEQWVEGQD</sequence>
<dbReference type="InterPro" id="IPR036361">
    <property type="entry name" value="SAP_dom_sf"/>
</dbReference>
<evidence type="ECO:0000256" key="10">
    <source>
        <dbReference type="ARBA" id="ARBA00022806"/>
    </source>
</evidence>
<dbReference type="Gene3D" id="1.10.1600.10">
    <property type="match status" value="1"/>
</dbReference>
<keyword evidence="16" id="KW-0539">Nucleus</keyword>
<evidence type="ECO:0000256" key="17">
    <source>
        <dbReference type="ARBA" id="ARBA00024890"/>
    </source>
</evidence>
<dbReference type="InterPro" id="IPR006165">
    <property type="entry name" value="Ku70"/>
</dbReference>
<dbReference type="Pfam" id="PF02735">
    <property type="entry name" value="Ku"/>
    <property type="match status" value="1"/>
</dbReference>
<dbReference type="Gene3D" id="2.40.290.10">
    <property type="match status" value="1"/>
</dbReference>
<dbReference type="Gene3D" id="4.10.970.10">
    <property type="entry name" value="Ku70, bridge and pillars"/>
    <property type="match status" value="1"/>
</dbReference>
<dbReference type="GO" id="GO:0016787">
    <property type="term" value="F:hydrolase activity"/>
    <property type="evidence" value="ECO:0007669"/>
    <property type="project" value="UniProtKB-KW"/>
</dbReference>
<dbReference type="GO" id="GO:0006303">
    <property type="term" value="P:double-strand break repair via nonhomologous end joining"/>
    <property type="evidence" value="ECO:0007669"/>
    <property type="project" value="InterPro"/>
</dbReference>
<feature type="compositionally biased region" description="Acidic residues" evidence="20">
    <location>
        <begin position="12"/>
        <end position="21"/>
    </location>
</feature>
<accession>A0A3D8QRI7</accession>
<keyword evidence="9" id="KW-0378">Hydrolase</keyword>
<comment type="similarity">
    <text evidence="3">Belongs to the ku70 family.</text>
</comment>
<comment type="caution">
    <text evidence="22">The sequence shown here is derived from an EMBL/GenBank/DDBJ whole genome shotgun (WGS) entry which is preliminary data.</text>
</comment>
<protein>
    <recommendedName>
        <fullName evidence="5">ATP-dependent DNA helicase II subunit 1</fullName>
        <ecNumber evidence="4">3.6.4.12</ecNumber>
    </recommendedName>
    <alternativeName>
        <fullName evidence="18">ATP-dependent DNA helicase II subunit Ku70</fullName>
    </alternativeName>
</protein>
<dbReference type="EMBL" id="PDLN01000016">
    <property type="protein sequence ID" value="RDW64260.1"/>
    <property type="molecule type" value="Genomic_DNA"/>
</dbReference>
<proteinExistence type="inferred from homology"/>
<evidence type="ECO:0000256" key="9">
    <source>
        <dbReference type="ARBA" id="ARBA00022801"/>
    </source>
</evidence>
<name>A0A3D8QRI7_9HELO</name>
<keyword evidence="23" id="KW-1185">Reference proteome</keyword>
<gene>
    <name evidence="22" type="ORF">BP5796_10762</name>
</gene>
<feature type="compositionally biased region" description="Basic and acidic residues" evidence="20">
    <location>
        <begin position="1"/>
        <end position="11"/>
    </location>
</feature>
<dbReference type="GO" id="GO:0003690">
    <property type="term" value="F:double-stranded DNA binding"/>
    <property type="evidence" value="ECO:0007669"/>
    <property type="project" value="TreeGrafter"/>
</dbReference>
<keyword evidence="11" id="KW-0067">ATP-binding</keyword>
<dbReference type="PIRSF" id="PIRSF003033">
    <property type="entry name" value="Ku70"/>
    <property type="match status" value="1"/>
</dbReference>
<dbReference type="PROSITE" id="PS50800">
    <property type="entry name" value="SAP"/>
    <property type="match status" value="1"/>
</dbReference>
<evidence type="ECO:0000256" key="14">
    <source>
        <dbReference type="ARBA" id="ARBA00023172"/>
    </source>
</evidence>
<reference evidence="22 23" key="1">
    <citation type="journal article" date="2018" name="IMA Fungus">
        <title>IMA Genome-F 9: Draft genome sequence of Annulohypoxylon stygium, Aspergillus mulundensis, Berkeleyomyces basicola (syn. Thielaviopsis basicola), Ceratocystis smalleyi, two Cercospora beticola strains, Coleophoma cylindrospora, Fusarium fracticaudum, Phialophora cf. hyalina, and Morchella septimelata.</title>
        <authorList>
            <person name="Wingfield B.D."/>
            <person name="Bills G.F."/>
            <person name="Dong Y."/>
            <person name="Huang W."/>
            <person name="Nel W.J."/>
            <person name="Swalarsk-Parry B.S."/>
            <person name="Vaghefi N."/>
            <person name="Wilken P.M."/>
            <person name="An Z."/>
            <person name="de Beer Z.W."/>
            <person name="De Vos L."/>
            <person name="Chen L."/>
            <person name="Duong T.A."/>
            <person name="Gao Y."/>
            <person name="Hammerbacher A."/>
            <person name="Kikkert J.R."/>
            <person name="Li Y."/>
            <person name="Li H."/>
            <person name="Li K."/>
            <person name="Li Q."/>
            <person name="Liu X."/>
            <person name="Ma X."/>
            <person name="Naidoo K."/>
            <person name="Pethybridge S.J."/>
            <person name="Sun J."/>
            <person name="Steenkamp E.T."/>
            <person name="van der Nest M.A."/>
            <person name="van Wyk S."/>
            <person name="Wingfield M.J."/>
            <person name="Xiong C."/>
            <person name="Yue Q."/>
            <person name="Zhang X."/>
        </authorList>
    </citation>
    <scope>NUCLEOTIDE SEQUENCE [LARGE SCALE GENOMIC DNA]</scope>
    <source>
        <strain evidence="22 23">BP5796</strain>
    </source>
</reference>
<dbReference type="GO" id="GO:0000723">
    <property type="term" value="P:telomere maintenance"/>
    <property type="evidence" value="ECO:0007669"/>
    <property type="project" value="InterPro"/>
</dbReference>
<evidence type="ECO:0000256" key="11">
    <source>
        <dbReference type="ARBA" id="ARBA00022840"/>
    </source>
</evidence>
<dbReference type="InterPro" id="IPR003034">
    <property type="entry name" value="SAP_dom"/>
</dbReference>
<dbReference type="FunFam" id="2.40.290.10:FF:000001">
    <property type="entry name" value="X-ray repair cross complementing 6"/>
    <property type="match status" value="1"/>
</dbReference>
<evidence type="ECO:0000256" key="5">
    <source>
        <dbReference type="ARBA" id="ARBA00021796"/>
    </source>
</evidence>
<evidence type="ECO:0000313" key="22">
    <source>
        <dbReference type="EMBL" id="RDW64260.1"/>
    </source>
</evidence>